<keyword evidence="1" id="KW-1185">Reference proteome</keyword>
<dbReference type="AlphaFoldDB" id="A0A1S3EB48"/>
<accession>A0A1S3EB48</accession>
<protein>
    <submittedName>
        <fullName evidence="2">Uncharacterized protein LOC105852416</fullName>
    </submittedName>
</protein>
<dbReference type="RefSeq" id="XP_012573050.1">
    <property type="nucleotide sequence ID" value="XM_012717596.1"/>
</dbReference>
<organism evidence="1 2">
    <name type="scientific">Cicer arietinum</name>
    <name type="common">Chickpea</name>
    <name type="synonym">Garbanzo</name>
    <dbReference type="NCBI Taxonomy" id="3827"/>
    <lineage>
        <taxon>Eukaryota</taxon>
        <taxon>Viridiplantae</taxon>
        <taxon>Streptophyta</taxon>
        <taxon>Embryophyta</taxon>
        <taxon>Tracheophyta</taxon>
        <taxon>Spermatophyta</taxon>
        <taxon>Magnoliopsida</taxon>
        <taxon>eudicotyledons</taxon>
        <taxon>Gunneridae</taxon>
        <taxon>Pentapetalae</taxon>
        <taxon>rosids</taxon>
        <taxon>fabids</taxon>
        <taxon>Fabales</taxon>
        <taxon>Fabaceae</taxon>
        <taxon>Papilionoideae</taxon>
        <taxon>50 kb inversion clade</taxon>
        <taxon>NPAAA clade</taxon>
        <taxon>Hologalegina</taxon>
        <taxon>IRL clade</taxon>
        <taxon>Cicereae</taxon>
        <taxon>Cicer</taxon>
    </lineage>
</organism>
<dbReference type="OrthoDB" id="1733861at2759"/>
<reference evidence="2" key="2">
    <citation type="submission" date="2025-08" db="UniProtKB">
        <authorList>
            <consortium name="RefSeq"/>
        </authorList>
    </citation>
    <scope>IDENTIFICATION</scope>
    <source>
        <tissue evidence="2">Etiolated seedlings</tissue>
    </source>
</reference>
<gene>
    <name evidence="2" type="primary">LOC105852416</name>
</gene>
<evidence type="ECO:0000313" key="1">
    <source>
        <dbReference type="Proteomes" id="UP000087171"/>
    </source>
</evidence>
<proteinExistence type="predicted"/>
<name>A0A1S3EB48_CICAR</name>
<dbReference type="Proteomes" id="UP000087171">
    <property type="component" value="Chromosome Ca6"/>
</dbReference>
<reference evidence="1" key="1">
    <citation type="journal article" date="2013" name="Nat. Biotechnol.">
        <title>Draft genome sequence of chickpea (Cicer arietinum) provides a resource for trait improvement.</title>
        <authorList>
            <person name="Varshney R.K."/>
            <person name="Song C."/>
            <person name="Saxena R.K."/>
            <person name="Azam S."/>
            <person name="Yu S."/>
            <person name="Sharpe A.G."/>
            <person name="Cannon S."/>
            <person name="Baek J."/>
            <person name="Rosen B.D."/>
            <person name="Tar'an B."/>
            <person name="Millan T."/>
            <person name="Zhang X."/>
            <person name="Ramsay L.D."/>
            <person name="Iwata A."/>
            <person name="Wang Y."/>
            <person name="Nelson W."/>
            <person name="Farmer A.D."/>
            <person name="Gaur P.M."/>
            <person name="Soderlund C."/>
            <person name="Penmetsa R.V."/>
            <person name="Xu C."/>
            <person name="Bharti A.K."/>
            <person name="He W."/>
            <person name="Winter P."/>
            <person name="Zhao S."/>
            <person name="Hane J.K."/>
            <person name="Carrasquilla-Garcia N."/>
            <person name="Condie J.A."/>
            <person name="Upadhyaya H.D."/>
            <person name="Luo M.C."/>
            <person name="Thudi M."/>
            <person name="Gowda C.L."/>
            <person name="Singh N.P."/>
            <person name="Lichtenzveig J."/>
            <person name="Gali K.K."/>
            <person name="Rubio J."/>
            <person name="Nadarajan N."/>
            <person name="Dolezel J."/>
            <person name="Bansal K.C."/>
            <person name="Xu X."/>
            <person name="Edwards D."/>
            <person name="Zhang G."/>
            <person name="Kahl G."/>
            <person name="Gil J."/>
            <person name="Singh K.B."/>
            <person name="Datta S.K."/>
            <person name="Jackson S.A."/>
            <person name="Wang J."/>
            <person name="Cook D.R."/>
        </authorList>
    </citation>
    <scope>NUCLEOTIDE SEQUENCE [LARGE SCALE GENOMIC DNA]</scope>
    <source>
        <strain evidence="1">cv. CDC Frontier</strain>
    </source>
</reference>
<sequence>MYDHFPDRVLRQYGHVQTIPGSPLEIVGQTTTPEEMDIMFTQYVVHVVDDVAIVQGHADCANEYMDWFRRVSHPYIIRRQPVHVAPSVEEPADDDYASAPVQTTSRAIQIAEELLGRQLVLPDGMTLVNELILVLRSQMGGGRYWTNVVPYRRRHRGT</sequence>
<evidence type="ECO:0000313" key="2">
    <source>
        <dbReference type="RefSeq" id="XP_012573050.1"/>
    </source>
</evidence>